<proteinExistence type="predicted"/>
<gene>
    <name evidence="2" type="ORF">Cflav_PD4332</name>
</gene>
<dbReference type="RefSeq" id="WP_007414545.1">
    <property type="nucleotide sequence ID" value="NZ_ABOX02000010.1"/>
</dbReference>
<protein>
    <recommendedName>
        <fullName evidence="4">Type II secretory pathway pseudopilin PulG-like protein</fullName>
    </recommendedName>
</protein>
<comment type="caution">
    <text evidence="2">The sequence shown here is derived from an EMBL/GenBank/DDBJ whole genome shotgun (WGS) entry which is preliminary data.</text>
</comment>
<keyword evidence="1" id="KW-0472">Membrane</keyword>
<name>B9XFE7_PEDPL</name>
<dbReference type="NCBIfam" id="TIGR02532">
    <property type="entry name" value="IV_pilin_GFxxxE"/>
    <property type="match status" value="1"/>
</dbReference>
<keyword evidence="3" id="KW-1185">Reference proteome</keyword>
<feature type="transmembrane region" description="Helical" evidence="1">
    <location>
        <begin position="22"/>
        <end position="45"/>
    </location>
</feature>
<dbReference type="InterPro" id="IPR045584">
    <property type="entry name" value="Pilin-like"/>
</dbReference>
<evidence type="ECO:0000313" key="2">
    <source>
        <dbReference type="EMBL" id="EEF61311.1"/>
    </source>
</evidence>
<dbReference type="Pfam" id="PF07963">
    <property type="entry name" value="N_methyl"/>
    <property type="match status" value="1"/>
</dbReference>
<evidence type="ECO:0000256" key="1">
    <source>
        <dbReference type="SAM" id="Phobius"/>
    </source>
</evidence>
<dbReference type="SUPFAM" id="SSF54523">
    <property type="entry name" value="Pili subunits"/>
    <property type="match status" value="1"/>
</dbReference>
<dbReference type="Proteomes" id="UP000003688">
    <property type="component" value="Unassembled WGS sequence"/>
</dbReference>
<dbReference type="PANTHER" id="PTHR30093">
    <property type="entry name" value="GENERAL SECRETION PATHWAY PROTEIN G"/>
    <property type="match status" value="1"/>
</dbReference>
<keyword evidence="1" id="KW-1133">Transmembrane helix</keyword>
<organism evidence="2 3">
    <name type="scientific">Pedosphaera parvula (strain Ellin514)</name>
    <dbReference type="NCBI Taxonomy" id="320771"/>
    <lineage>
        <taxon>Bacteria</taxon>
        <taxon>Pseudomonadati</taxon>
        <taxon>Verrucomicrobiota</taxon>
        <taxon>Pedosphaerae</taxon>
        <taxon>Pedosphaerales</taxon>
        <taxon>Pedosphaeraceae</taxon>
        <taxon>Pedosphaera</taxon>
    </lineage>
</organism>
<reference evidence="2 3" key="1">
    <citation type="journal article" date="2011" name="J. Bacteriol.">
        <title>Genome sequence of 'Pedosphaera parvula' Ellin514, an aerobic Verrucomicrobial isolate from pasture soil.</title>
        <authorList>
            <person name="Kant R."/>
            <person name="van Passel M.W."/>
            <person name="Sangwan P."/>
            <person name="Palva A."/>
            <person name="Lucas S."/>
            <person name="Copeland A."/>
            <person name="Lapidus A."/>
            <person name="Glavina Del Rio T."/>
            <person name="Dalin E."/>
            <person name="Tice H."/>
            <person name="Bruce D."/>
            <person name="Goodwin L."/>
            <person name="Pitluck S."/>
            <person name="Chertkov O."/>
            <person name="Larimer F.W."/>
            <person name="Land M.L."/>
            <person name="Hauser L."/>
            <person name="Brettin T.S."/>
            <person name="Detter J.C."/>
            <person name="Han S."/>
            <person name="de Vos W.M."/>
            <person name="Janssen P.H."/>
            <person name="Smidt H."/>
        </authorList>
    </citation>
    <scope>NUCLEOTIDE SEQUENCE [LARGE SCALE GENOMIC DNA]</scope>
    <source>
        <strain evidence="2 3">Ellin514</strain>
    </source>
</reference>
<dbReference type="AlphaFoldDB" id="B9XFE7"/>
<keyword evidence="1" id="KW-0812">Transmembrane</keyword>
<evidence type="ECO:0000313" key="3">
    <source>
        <dbReference type="Proteomes" id="UP000003688"/>
    </source>
</evidence>
<dbReference type="InterPro" id="IPR012902">
    <property type="entry name" value="N_methyl_site"/>
</dbReference>
<sequence length="259" mass="28537" precursor="true">MVGSKIYVPQRVPFKNKRTNGFTLIELLVVIAIIAILAGLLLPALARAKEKGRRTVCLNNLKQMGLGSLMYGNDYAGNLTGNLTYYDDNDNWLYGDYVKNTGSFICPNTRNAIRTNSVLNTATGRIDLVDLQTFAISKDSTNGYTYENFGWWAGHSDSPMAGGATDVATRKTENLVQTRKHAAVLFGHGEVPGPSGTYLIIHADNYFADPANYDKPDPKDGHGADGFPAVFCDGHVTFIQHKAWFVTREMSCDTWRATE</sequence>
<dbReference type="EMBL" id="ABOX02000010">
    <property type="protein sequence ID" value="EEF61311.1"/>
    <property type="molecule type" value="Genomic_DNA"/>
</dbReference>
<evidence type="ECO:0008006" key="4">
    <source>
        <dbReference type="Google" id="ProtNLM"/>
    </source>
</evidence>
<dbReference type="Gene3D" id="3.30.700.10">
    <property type="entry name" value="Glycoprotein, Type 4 Pilin"/>
    <property type="match status" value="1"/>
</dbReference>
<accession>B9XFE7</accession>
<dbReference type="STRING" id="320771.Cflav_PD4332"/>
<dbReference type="PANTHER" id="PTHR30093:SF2">
    <property type="entry name" value="TYPE II SECRETION SYSTEM PROTEIN H"/>
    <property type="match status" value="1"/>
</dbReference>